<accession>A0A117NGH8</accession>
<evidence type="ECO:0000313" key="2">
    <source>
        <dbReference type="EMBL" id="KUM46803.1"/>
    </source>
</evidence>
<keyword evidence="1" id="KW-0812">Transmembrane</keyword>
<organism evidence="2">
    <name type="scientific">Picea glauca</name>
    <name type="common">White spruce</name>
    <name type="synonym">Pinus glauca</name>
    <dbReference type="NCBI Taxonomy" id="3330"/>
    <lineage>
        <taxon>Eukaryota</taxon>
        <taxon>Viridiplantae</taxon>
        <taxon>Streptophyta</taxon>
        <taxon>Embryophyta</taxon>
        <taxon>Tracheophyta</taxon>
        <taxon>Spermatophyta</taxon>
        <taxon>Pinopsida</taxon>
        <taxon>Pinidae</taxon>
        <taxon>Conifers I</taxon>
        <taxon>Pinales</taxon>
        <taxon>Pinaceae</taxon>
        <taxon>Picea</taxon>
    </lineage>
</organism>
<sequence>MKPKFTFCWIPGKYLQLGLLALQTLLSFLVYLCVRVHKGLCKRLVGWLLFLE</sequence>
<keyword evidence="1" id="KW-0472">Membrane</keyword>
<proteinExistence type="predicted"/>
<dbReference type="EMBL" id="LKAM01000009">
    <property type="protein sequence ID" value="KUM46803.1"/>
    <property type="molecule type" value="Genomic_DNA"/>
</dbReference>
<name>A0A117NGH8_PICGL</name>
<reference evidence="2" key="1">
    <citation type="journal article" date="2015" name="Genome Biol. Evol.">
        <title>Organellar Genomes of White Spruce (Picea glauca): Assembly and Annotation.</title>
        <authorList>
            <person name="Jackman S.D."/>
            <person name="Warren R.L."/>
            <person name="Gibb E.A."/>
            <person name="Vandervalk B.P."/>
            <person name="Mohamadi H."/>
            <person name="Chu J."/>
            <person name="Raymond A."/>
            <person name="Pleasance S."/>
            <person name="Coope R."/>
            <person name="Wildung M.R."/>
            <person name="Ritland C.E."/>
            <person name="Bousquet J."/>
            <person name="Jones S.J."/>
            <person name="Bohlmann J."/>
            <person name="Birol I."/>
        </authorList>
    </citation>
    <scope>NUCLEOTIDE SEQUENCE [LARGE SCALE GENOMIC DNA]</scope>
    <source>
        <tissue evidence="2">Flushing bud</tissue>
    </source>
</reference>
<evidence type="ECO:0000256" key="1">
    <source>
        <dbReference type="SAM" id="Phobius"/>
    </source>
</evidence>
<gene>
    <name evidence="2" type="ORF">ABT39_MTgene6258</name>
</gene>
<keyword evidence="1" id="KW-1133">Transmembrane helix</keyword>
<geneLocation type="mitochondrion" evidence="2"/>
<feature type="transmembrane region" description="Helical" evidence="1">
    <location>
        <begin position="14"/>
        <end position="34"/>
    </location>
</feature>
<dbReference type="AlphaFoldDB" id="A0A117NGH8"/>
<protein>
    <submittedName>
        <fullName evidence="2">Uncharacterized protein</fullName>
    </submittedName>
</protein>
<comment type="caution">
    <text evidence="2">The sequence shown here is derived from an EMBL/GenBank/DDBJ whole genome shotgun (WGS) entry which is preliminary data.</text>
</comment>
<keyword evidence="2" id="KW-0496">Mitochondrion</keyword>